<organism evidence="4">
    <name type="scientific">Chlorobium phaeobacteroides (strain BS1)</name>
    <dbReference type="NCBI Taxonomy" id="331678"/>
    <lineage>
        <taxon>Bacteria</taxon>
        <taxon>Pseudomonadati</taxon>
        <taxon>Chlorobiota</taxon>
        <taxon>Chlorobiia</taxon>
        <taxon>Chlorobiales</taxon>
        <taxon>Chlorobiaceae</taxon>
        <taxon>Chlorobium/Pelodictyon group</taxon>
        <taxon>Chlorobium</taxon>
    </lineage>
</organism>
<feature type="domain" description="Outer membrane protein beta-barrel" evidence="3">
    <location>
        <begin position="11"/>
        <end position="201"/>
    </location>
</feature>
<dbReference type="KEGG" id="cpb:Cphamn1_2117"/>
<dbReference type="Gene3D" id="2.40.160.20">
    <property type="match status" value="1"/>
</dbReference>
<feature type="chain" id="PRO_5002787965" evidence="2">
    <location>
        <begin position="25"/>
        <end position="203"/>
    </location>
</feature>
<dbReference type="STRING" id="331678.Cphamn1_2117"/>
<dbReference type="AlphaFoldDB" id="B3EN37"/>
<evidence type="ECO:0000313" key="4">
    <source>
        <dbReference type="EMBL" id="ACE05026.1"/>
    </source>
</evidence>
<dbReference type="InterPro" id="IPR027385">
    <property type="entry name" value="Beta-barrel_OMP"/>
</dbReference>
<accession>B3EN37</accession>
<name>B3EN37_CHLPB</name>
<evidence type="ECO:0000256" key="1">
    <source>
        <dbReference type="ARBA" id="ARBA00022729"/>
    </source>
</evidence>
<dbReference type="EMBL" id="CP001101">
    <property type="protein sequence ID" value="ACE05026.1"/>
    <property type="molecule type" value="Genomic_DNA"/>
</dbReference>
<dbReference type="OrthoDB" id="597758at2"/>
<evidence type="ECO:0000256" key="2">
    <source>
        <dbReference type="SAM" id="SignalP"/>
    </source>
</evidence>
<protein>
    <submittedName>
        <fullName evidence="4">Surface antigen msp4 family protein</fullName>
    </submittedName>
</protein>
<gene>
    <name evidence="4" type="ordered locus">Cphamn1_2117</name>
</gene>
<keyword evidence="1 2" id="KW-0732">Signal</keyword>
<feature type="signal peptide" evidence="2">
    <location>
        <begin position="1"/>
        <end position="24"/>
    </location>
</feature>
<dbReference type="Pfam" id="PF13505">
    <property type="entry name" value="OMP_b-brl"/>
    <property type="match status" value="1"/>
</dbReference>
<dbReference type="InterPro" id="IPR011250">
    <property type="entry name" value="OMP/PagP_B-barrel"/>
</dbReference>
<sequence>MKKSFSFFIGTLLVFLFSSPLAHAAAPYASLSAGLGFLTNSSADDGVVKVEDVWGFNTGYLVNGAVGLDGDMYRVEAAIGYQSNSIDTLLGIEIPGDWNWRVSILSFMANGYLDIESEGSTVTPYLTAGAGIANVSFNDGITSDDDTVFAYQLGAGIGFEVSEDTTVDVGYRYFATSDVDPGGYGVDYSMASHNAVVGVRFAF</sequence>
<dbReference type="eggNOG" id="COG3637">
    <property type="taxonomic scope" value="Bacteria"/>
</dbReference>
<proteinExistence type="predicted"/>
<dbReference type="SUPFAM" id="SSF56925">
    <property type="entry name" value="OMPA-like"/>
    <property type="match status" value="1"/>
</dbReference>
<dbReference type="HOGENOM" id="CLU_057473_3_1_10"/>
<reference evidence="4" key="1">
    <citation type="submission" date="2008-06" db="EMBL/GenBank/DDBJ databases">
        <title>Complete sequence of Chlorobium phaeobacteroides BS1.</title>
        <authorList>
            <consortium name="US DOE Joint Genome Institute"/>
            <person name="Lucas S."/>
            <person name="Copeland A."/>
            <person name="Lapidus A."/>
            <person name="Glavina del Rio T."/>
            <person name="Dalin E."/>
            <person name="Tice H."/>
            <person name="Bruce D."/>
            <person name="Goodwin L."/>
            <person name="Pitluck S."/>
            <person name="Schmutz J."/>
            <person name="Larimer F."/>
            <person name="Land M."/>
            <person name="Hauser L."/>
            <person name="Kyrpides N."/>
            <person name="Ovchinnikova G."/>
            <person name="Li T."/>
            <person name="Liu Z."/>
            <person name="Zhao F."/>
            <person name="Overmann J."/>
            <person name="Bryant D.A."/>
            <person name="Richardson P."/>
        </authorList>
    </citation>
    <scope>NUCLEOTIDE SEQUENCE [LARGE SCALE GENOMIC DNA]</scope>
    <source>
        <strain evidence="4">BS1</strain>
    </source>
</reference>
<evidence type="ECO:0000259" key="3">
    <source>
        <dbReference type="Pfam" id="PF13505"/>
    </source>
</evidence>